<feature type="region of interest" description="Disordered" evidence="1">
    <location>
        <begin position="1"/>
        <end position="74"/>
    </location>
</feature>
<dbReference type="AlphaFoldDB" id="A0A6P4C221"/>
<keyword evidence="2" id="KW-1185">Reference proteome</keyword>
<feature type="compositionally biased region" description="Pro residues" evidence="1">
    <location>
        <begin position="134"/>
        <end position="149"/>
    </location>
</feature>
<feature type="compositionally biased region" description="Polar residues" evidence="1">
    <location>
        <begin position="122"/>
        <end position="133"/>
    </location>
</feature>
<proteinExistence type="predicted"/>
<sequence>MASTHPWHTPVDDKEVTIPWGGWVHEKPPAKCRSRDRAVVEAARPSPSTASTPSSSTTPSSAAAHVPPPPAPEPTYLLVQRLFRFMEHSKRQLIRRLDRIDQDQEEEDVEEPTQQDTPPETHVTTEPQLVPQTQPEPEPTGVPLPDPQD</sequence>
<evidence type="ECO:0000256" key="1">
    <source>
        <dbReference type="SAM" id="MobiDB-lite"/>
    </source>
</evidence>
<reference evidence="3" key="2">
    <citation type="submission" date="2025-08" db="UniProtKB">
        <authorList>
            <consortium name="RefSeq"/>
        </authorList>
    </citation>
    <scope>IDENTIFICATION</scope>
    <source>
        <tissue evidence="3">Whole plant</tissue>
    </source>
</reference>
<feature type="compositionally biased region" description="Basic and acidic residues" evidence="1">
    <location>
        <begin position="24"/>
        <end position="39"/>
    </location>
</feature>
<dbReference type="RefSeq" id="XP_015940457.1">
    <property type="nucleotide sequence ID" value="XM_016084971.1"/>
</dbReference>
<gene>
    <name evidence="3" type="primary">LOC107465982</name>
</gene>
<evidence type="ECO:0000313" key="2">
    <source>
        <dbReference type="Proteomes" id="UP000515211"/>
    </source>
</evidence>
<dbReference type="KEGG" id="adu:107465982"/>
<feature type="compositionally biased region" description="Low complexity" evidence="1">
    <location>
        <begin position="42"/>
        <end position="65"/>
    </location>
</feature>
<dbReference type="Proteomes" id="UP000515211">
    <property type="component" value="Chromosome 9"/>
</dbReference>
<protein>
    <submittedName>
        <fullName evidence="3">Uncharacterized protein LOC107465982</fullName>
    </submittedName>
</protein>
<feature type="region of interest" description="Disordered" evidence="1">
    <location>
        <begin position="97"/>
        <end position="149"/>
    </location>
</feature>
<organism evidence="2 3">
    <name type="scientific">Arachis duranensis</name>
    <name type="common">Wild peanut</name>
    <dbReference type="NCBI Taxonomy" id="130453"/>
    <lineage>
        <taxon>Eukaryota</taxon>
        <taxon>Viridiplantae</taxon>
        <taxon>Streptophyta</taxon>
        <taxon>Embryophyta</taxon>
        <taxon>Tracheophyta</taxon>
        <taxon>Spermatophyta</taxon>
        <taxon>Magnoliopsida</taxon>
        <taxon>eudicotyledons</taxon>
        <taxon>Gunneridae</taxon>
        <taxon>Pentapetalae</taxon>
        <taxon>rosids</taxon>
        <taxon>fabids</taxon>
        <taxon>Fabales</taxon>
        <taxon>Fabaceae</taxon>
        <taxon>Papilionoideae</taxon>
        <taxon>50 kb inversion clade</taxon>
        <taxon>dalbergioids sensu lato</taxon>
        <taxon>Dalbergieae</taxon>
        <taxon>Pterocarpus clade</taxon>
        <taxon>Arachis</taxon>
    </lineage>
</organism>
<dbReference type="GeneID" id="107465982"/>
<feature type="compositionally biased region" description="Acidic residues" evidence="1">
    <location>
        <begin position="103"/>
        <end position="113"/>
    </location>
</feature>
<evidence type="ECO:0000313" key="3">
    <source>
        <dbReference type="RefSeq" id="XP_015940457.1"/>
    </source>
</evidence>
<accession>A0A6P4C221</accession>
<reference evidence="2" key="1">
    <citation type="journal article" date="2016" name="Nat. Genet.">
        <title>The genome sequences of Arachis duranensis and Arachis ipaensis, the diploid ancestors of cultivated peanut.</title>
        <authorList>
            <person name="Bertioli D.J."/>
            <person name="Cannon S.B."/>
            <person name="Froenicke L."/>
            <person name="Huang G."/>
            <person name="Farmer A.D."/>
            <person name="Cannon E.K."/>
            <person name="Liu X."/>
            <person name="Gao D."/>
            <person name="Clevenger J."/>
            <person name="Dash S."/>
            <person name="Ren L."/>
            <person name="Moretzsohn M.C."/>
            <person name="Shirasawa K."/>
            <person name="Huang W."/>
            <person name="Vidigal B."/>
            <person name="Abernathy B."/>
            <person name="Chu Y."/>
            <person name="Niederhuth C.E."/>
            <person name="Umale P."/>
            <person name="Araujo A.C."/>
            <person name="Kozik A."/>
            <person name="Kim K.D."/>
            <person name="Burow M.D."/>
            <person name="Varshney R.K."/>
            <person name="Wang X."/>
            <person name="Zhang X."/>
            <person name="Barkley N."/>
            <person name="Guimaraes P.M."/>
            <person name="Isobe S."/>
            <person name="Guo B."/>
            <person name="Liao B."/>
            <person name="Stalker H.T."/>
            <person name="Schmitz R.J."/>
            <person name="Scheffler B.E."/>
            <person name="Leal-Bertioli S.C."/>
            <person name="Xun X."/>
            <person name="Jackson S.A."/>
            <person name="Michelmore R."/>
            <person name="Ozias-Akins P."/>
        </authorList>
    </citation>
    <scope>NUCLEOTIDE SEQUENCE [LARGE SCALE GENOMIC DNA]</scope>
    <source>
        <strain evidence="2">cv. V14167</strain>
    </source>
</reference>
<name>A0A6P4C221_ARADU</name>